<feature type="non-terminal residue" evidence="2">
    <location>
        <position position="1"/>
    </location>
</feature>
<name>A0A6J4J5Y8_9MICC</name>
<feature type="compositionally biased region" description="Basic residues" evidence="1">
    <location>
        <begin position="36"/>
        <end position="45"/>
    </location>
</feature>
<gene>
    <name evidence="2" type="ORF">AVDCRST_MAG83-3290</name>
</gene>
<feature type="region of interest" description="Disordered" evidence="1">
    <location>
        <begin position="1"/>
        <end position="45"/>
    </location>
</feature>
<sequence length="45" mass="4631">CAASTSPPIPRPPTSPKTWSGAGTTPPSPHEADGCRRHRPPSRGA</sequence>
<proteinExistence type="predicted"/>
<feature type="non-terminal residue" evidence="2">
    <location>
        <position position="45"/>
    </location>
</feature>
<reference evidence="2" key="1">
    <citation type="submission" date="2020-02" db="EMBL/GenBank/DDBJ databases">
        <authorList>
            <person name="Meier V. D."/>
        </authorList>
    </citation>
    <scope>NUCLEOTIDE SEQUENCE</scope>
    <source>
        <strain evidence="2">AVDCRST_MAG83</strain>
    </source>
</reference>
<dbReference type="EMBL" id="CADCTE010000176">
    <property type="protein sequence ID" value="CAA9271382.1"/>
    <property type="molecule type" value="Genomic_DNA"/>
</dbReference>
<dbReference type="AlphaFoldDB" id="A0A6J4J5Y8"/>
<evidence type="ECO:0000313" key="2">
    <source>
        <dbReference type="EMBL" id="CAA9271382.1"/>
    </source>
</evidence>
<evidence type="ECO:0000256" key="1">
    <source>
        <dbReference type="SAM" id="MobiDB-lite"/>
    </source>
</evidence>
<organism evidence="2">
    <name type="scientific">uncultured Arthrobacter sp</name>
    <dbReference type="NCBI Taxonomy" id="114050"/>
    <lineage>
        <taxon>Bacteria</taxon>
        <taxon>Bacillati</taxon>
        <taxon>Actinomycetota</taxon>
        <taxon>Actinomycetes</taxon>
        <taxon>Micrococcales</taxon>
        <taxon>Micrococcaceae</taxon>
        <taxon>Arthrobacter</taxon>
        <taxon>environmental samples</taxon>
    </lineage>
</organism>
<protein>
    <submittedName>
        <fullName evidence="2">Uncharacterized protein</fullName>
    </submittedName>
</protein>
<accession>A0A6J4J5Y8</accession>